<evidence type="ECO:0000313" key="7">
    <source>
        <dbReference type="Proteomes" id="UP000247569"/>
    </source>
</evidence>
<dbReference type="InterPro" id="IPR019887">
    <property type="entry name" value="Tscrpt_reg_AsnC/Lrp_C"/>
</dbReference>
<name>A0A318K783_9NOCA</name>
<reference evidence="6 7" key="1">
    <citation type="submission" date="2018-05" db="EMBL/GenBank/DDBJ databases">
        <title>Genomic Encyclopedia of Type Strains, Phase IV (KMG-IV): sequencing the most valuable type-strain genomes for metagenomic binning, comparative biology and taxonomic classification.</title>
        <authorList>
            <person name="Goeker M."/>
        </authorList>
    </citation>
    <scope>NUCLEOTIDE SEQUENCE [LARGE SCALE GENOMIC DNA]</scope>
    <source>
        <strain evidence="6 7">DSM 44704</strain>
    </source>
</reference>
<feature type="domain" description="Transcription regulator AsnC/Lrp ligand binding" evidence="4">
    <location>
        <begin position="245"/>
        <end position="313"/>
    </location>
</feature>
<dbReference type="EMBL" id="QJKF01000002">
    <property type="protein sequence ID" value="PXX68783.1"/>
    <property type="molecule type" value="Genomic_DNA"/>
</dbReference>
<dbReference type="SMART" id="SM00344">
    <property type="entry name" value="HTH_ASNC"/>
    <property type="match status" value="2"/>
</dbReference>
<evidence type="ECO:0000256" key="1">
    <source>
        <dbReference type="ARBA" id="ARBA00023015"/>
    </source>
</evidence>
<dbReference type="SUPFAM" id="SSF46785">
    <property type="entry name" value="Winged helix' DNA-binding domain"/>
    <property type="match status" value="2"/>
</dbReference>
<organism evidence="6 7">
    <name type="scientific">Nocardia tenerifensis</name>
    <dbReference type="NCBI Taxonomy" id="228006"/>
    <lineage>
        <taxon>Bacteria</taxon>
        <taxon>Bacillati</taxon>
        <taxon>Actinomycetota</taxon>
        <taxon>Actinomycetes</taxon>
        <taxon>Mycobacteriales</taxon>
        <taxon>Nocardiaceae</taxon>
        <taxon>Nocardia</taxon>
    </lineage>
</organism>
<dbReference type="PANTHER" id="PTHR30154:SF34">
    <property type="entry name" value="TRANSCRIPTIONAL REGULATOR AZLB"/>
    <property type="match status" value="1"/>
</dbReference>
<sequence length="330" mass="34837">MKGMTTLDEVDRGLIHALHIDGRAPFARIGAVLGVSTQTVARRYRRLRTEAGLRVVGLPNMDGIGKAQWLVRLTTTTAAARTLAGSLAARPDTSWVKLVSGGTEILLIVDVPLGAQTSRSLLLHDIPRTAGITGVSAHLVLHIYHGGPGVWHGHVNALNTAQQQQLRVEAAPPRQRELAPAETALLAALSRDGRAGLTELAAATGWSPATVTRRLTELRATGALFFDVEFDDALLGATTRALLWMSVTPARLDAVATALATHDELAFVAATTGSANLVAQAMCPDPAALHRYLTGRLGAIDAIRTLETAPVLATVKAGGRAVSELNKLVR</sequence>
<dbReference type="Gene3D" id="3.30.70.920">
    <property type="match status" value="1"/>
</dbReference>
<keyword evidence="7" id="KW-1185">Reference proteome</keyword>
<dbReference type="Proteomes" id="UP000247569">
    <property type="component" value="Unassembled WGS sequence"/>
</dbReference>
<dbReference type="InterPro" id="IPR019888">
    <property type="entry name" value="Tscrpt_reg_AsnC-like"/>
</dbReference>
<gene>
    <name evidence="6" type="ORF">DFR70_102469</name>
</gene>
<dbReference type="InterPro" id="IPR036390">
    <property type="entry name" value="WH_DNA-bd_sf"/>
</dbReference>
<evidence type="ECO:0000256" key="2">
    <source>
        <dbReference type="ARBA" id="ARBA00023125"/>
    </source>
</evidence>
<evidence type="ECO:0000256" key="3">
    <source>
        <dbReference type="ARBA" id="ARBA00023163"/>
    </source>
</evidence>
<dbReference type="PANTHER" id="PTHR30154">
    <property type="entry name" value="LEUCINE-RESPONSIVE REGULATORY PROTEIN"/>
    <property type="match status" value="1"/>
</dbReference>
<keyword evidence="3" id="KW-0804">Transcription</keyword>
<feature type="domain" description="HTH asnC-type" evidence="5">
    <location>
        <begin position="184"/>
        <end position="219"/>
    </location>
</feature>
<comment type="caution">
    <text evidence="6">The sequence shown here is derived from an EMBL/GenBank/DDBJ whole genome shotgun (WGS) entry which is preliminary data.</text>
</comment>
<dbReference type="InterPro" id="IPR036388">
    <property type="entry name" value="WH-like_DNA-bd_sf"/>
</dbReference>
<dbReference type="InterPro" id="IPR011008">
    <property type="entry name" value="Dimeric_a/b-barrel"/>
</dbReference>
<dbReference type="GO" id="GO:0005829">
    <property type="term" value="C:cytosol"/>
    <property type="evidence" value="ECO:0007669"/>
    <property type="project" value="TreeGrafter"/>
</dbReference>
<protein>
    <submittedName>
        <fullName evidence="6">DNA-binding Lrp family transcriptional regulator</fullName>
    </submittedName>
</protein>
<dbReference type="Pfam" id="PF01037">
    <property type="entry name" value="AsnC_trans_reg"/>
    <property type="match status" value="1"/>
</dbReference>
<dbReference type="PRINTS" id="PR00033">
    <property type="entry name" value="HTHASNC"/>
</dbReference>
<dbReference type="GO" id="GO:0043200">
    <property type="term" value="P:response to amino acid"/>
    <property type="evidence" value="ECO:0007669"/>
    <property type="project" value="TreeGrafter"/>
</dbReference>
<keyword evidence="2 6" id="KW-0238">DNA-binding</keyword>
<dbReference type="InterPro" id="IPR000485">
    <property type="entry name" value="AsnC-type_HTH_dom"/>
</dbReference>
<proteinExistence type="predicted"/>
<evidence type="ECO:0000259" key="5">
    <source>
        <dbReference type="Pfam" id="PF13404"/>
    </source>
</evidence>
<dbReference type="Pfam" id="PF13404">
    <property type="entry name" value="HTH_AsnC-type"/>
    <property type="match status" value="2"/>
</dbReference>
<evidence type="ECO:0000313" key="6">
    <source>
        <dbReference type="EMBL" id="PXX68783.1"/>
    </source>
</evidence>
<dbReference type="SUPFAM" id="SSF54909">
    <property type="entry name" value="Dimeric alpha+beta barrel"/>
    <property type="match status" value="1"/>
</dbReference>
<feature type="domain" description="HTH asnC-type" evidence="5">
    <location>
        <begin position="7"/>
        <end position="48"/>
    </location>
</feature>
<keyword evidence="1" id="KW-0805">Transcription regulation</keyword>
<dbReference type="Gene3D" id="1.10.10.10">
    <property type="entry name" value="Winged helix-like DNA-binding domain superfamily/Winged helix DNA-binding domain"/>
    <property type="match status" value="2"/>
</dbReference>
<evidence type="ECO:0000259" key="4">
    <source>
        <dbReference type="Pfam" id="PF01037"/>
    </source>
</evidence>
<dbReference type="GO" id="GO:0043565">
    <property type="term" value="F:sequence-specific DNA binding"/>
    <property type="evidence" value="ECO:0007669"/>
    <property type="project" value="InterPro"/>
</dbReference>
<accession>A0A318K783</accession>
<dbReference type="AlphaFoldDB" id="A0A318K783"/>